<protein>
    <recommendedName>
        <fullName evidence="4">HTH asnC-type domain-containing protein</fullName>
    </recommendedName>
</protein>
<dbReference type="SUPFAM" id="SSF46785">
    <property type="entry name" value="Winged helix' DNA-binding domain"/>
    <property type="match status" value="1"/>
</dbReference>
<dbReference type="GO" id="GO:0043200">
    <property type="term" value="P:response to amino acid"/>
    <property type="evidence" value="ECO:0007669"/>
    <property type="project" value="TreeGrafter"/>
</dbReference>
<dbReference type="Pfam" id="PF13404">
    <property type="entry name" value="HTH_AsnC-type"/>
    <property type="match status" value="1"/>
</dbReference>
<dbReference type="InterPro" id="IPR000485">
    <property type="entry name" value="AsnC-type_HTH_dom"/>
</dbReference>
<evidence type="ECO:0000256" key="2">
    <source>
        <dbReference type="ARBA" id="ARBA00023125"/>
    </source>
</evidence>
<dbReference type="InterPro" id="IPR054609">
    <property type="entry name" value="PF0864-like_C"/>
</dbReference>
<dbReference type="GO" id="GO:0005829">
    <property type="term" value="C:cytosol"/>
    <property type="evidence" value="ECO:0007669"/>
    <property type="project" value="TreeGrafter"/>
</dbReference>
<dbReference type="AlphaFoldDB" id="A0A7I7K4G4"/>
<evidence type="ECO:0000259" key="4">
    <source>
        <dbReference type="PROSITE" id="PS50956"/>
    </source>
</evidence>
<dbReference type="InterPro" id="IPR019888">
    <property type="entry name" value="Tscrpt_reg_AsnC-like"/>
</dbReference>
<evidence type="ECO:0000256" key="1">
    <source>
        <dbReference type="ARBA" id="ARBA00023015"/>
    </source>
</evidence>
<keyword evidence="1" id="KW-0805">Transcription regulation</keyword>
<accession>A0A7I7K4G4</accession>
<dbReference type="SUPFAM" id="SSF54909">
    <property type="entry name" value="Dimeric alpha+beta barrel"/>
    <property type="match status" value="1"/>
</dbReference>
<sequence length="248" mass="26605">MYSATAAPVAGLITVCVAPAVLTGAPSIQLLAMPMTPRYNAEPNQATHYGSANAAIRVISWSWLPETTDSVHNLRMANPGMPHAVGPVSFRVNTSRPGAAFPLDDLSKAIIEKLQQDGRRSYAGIGKAVGLSEAAVRQRVQRMVDAGVMQIVAVTDPMQLGFARQAMIGIKCTGDTTKIAEQLAEIDAVDYVVLTAGSFDAIAEVVCEDDDHLLDLLNTQIRALPGVISTETLVYLKLVKQQYNWGTR</sequence>
<proteinExistence type="predicted"/>
<gene>
    <name evidence="5" type="ORF">MDUV_32010</name>
</gene>
<dbReference type="Gene3D" id="3.30.70.920">
    <property type="match status" value="1"/>
</dbReference>
<keyword evidence="6" id="KW-1185">Reference proteome</keyword>
<dbReference type="InterPro" id="IPR036388">
    <property type="entry name" value="WH-like_DNA-bd_sf"/>
</dbReference>
<organism evidence="5 6">
    <name type="scientific">Mycolicibacterium duvalii</name>
    <dbReference type="NCBI Taxonomy" id="39688"/>
    <lineage>
        <taxon>Bacteria</taxon>
        <taxon>Bacillati</taxon>
        <taxon>Actinomycetota</taxon>
        <taxon>Actinomycetes</taxon>
        <taxon>Mycobacteriales</taxon>
        <taxon>Mycobacteriaceae</taxon>
        <taxon>Mycolicibacterium</taxon>
    </lineage>
</organism>
<dbReference type="PROSITE" id="PS50956">
    <property type="entry name" value="HTH_ASNC_2"/>
    <property type="match status" value="1"/>
</dbReference>
<keyword evidence="3" id="KW-0804">Transcription</keyword>
<keyword evidence="2" id="KW-0238">DNA-binding</keyword>
<dbReference type="InterPro" id="IPR036390">
    <property type="entry name" value="WH_DNA-bd_sf"/>
</dbReference>
<dbReference type="EMBL" id="AP022563">
    <property type="protein sequence ID" value="BBX18341.1"/>
    <property type="molecule type" value="Genomic_DNA"/>
</dbReference>
<dbReference type="PANTHER" id="PTHR30154:SF34">
    <property type="entry name" value="TRANSCRIPTIONAL REGULATOR AZLB"/>
    <property type="match status" value="1"/>
</dbReference>
<dbReference type="PANTHER" id="PTHR30154">
    <property type="entry name" value="LEUCINE-RESPONSIVE REGULATORY PROTEIN"/>
    <property type="match status" value="1"/>
</dbReference>
<dbReference type="GO" id="GO:0043565">
    <property type="term" value="F:sequence-specific DNA binding"/>
    <property type="evidence" value="ECO:0007669"/>
    <property type="project" value="InterPro"/>
</dbReference>
<name>A0A7I7K4G4_9MYCO</name>
<evidence type="ECO:0000313" key="6">
    <source>
        <dbReference type="Proteomes" id="UP000467006"/>
    </source>
</evidence>
<feature type="domain" description="HTH asnC-type" evidence="4">
    <location>
        <begin position="103"/>
        <end position="163"/>
    </location>
</feature>
<dbReference type="InterPro" id="IPR011008">
    <property type="entry name" value="Dimeric_a/b-barrel"/>
</dbReference>
<reference evidence="5 6" key="1">
    <citation type="journal article" date="2019" name="Emerg. Microbes Infect.">
        <title>Comprehensive subspecies identification of 175 nontuberculous mycobacteria species based on 7547 genomic profiles.</title>
        <authorList>
            <person name="Matsumoto Y."/>
            <person name="Kinjo T."/>
            <person name="Motooka D."/>
            <person name="Nabeya D."/>
            <person name="Jung N."/>
            <person name="Uechi K."/>
            <person name="Horii T."/>
            <person name="Iida T."/>
            <person name="Fujita J."/>
            <person name="Nakamura S."/>
        </authorList>
    </citation>
    <scope>NUCLEOTIDE SEQUENCE [LARGE SCALE GENOMIC DNA]</scope>
    <source>
        <strain evidence="5 6">JCM 6396</strain>
    </source>
</reference>
<evidence type="ECO:0000313" key="5">
    <source>
        <dbReference type="EMBL" id="BBX18341.1"/>
    </source>
</evidence>
<dbReference type="Proteomes" id="UP000467006">
    <property type="component" value="Chromosome"/>
</dbReference>
<dbReference type="SMART" id="SM00344">
    <property type="entry name" value="HTH_ASNC"/>
    <property type="match status" value="1"/>
</dbReference>
<dbReference type="Pfam" id="PF22482">
    <property type="entry name" value="AsnC_trans_reg_3"/>
    <property type="match status" value="1"/>
</dbReference>
<evidence type="ECO:0000256" key="3">
    <source>
        <dbReference type="ARBA" id="ARBA00023163"/>
    </source>
</evidence>
<dbReference type="PRINTS" id="PR00033">
    <property type="entry name" value="HTHASNC"/>
</dbReference>
<dbReference type="Gene3D" id="1.10.10.10">
    <property type="entry name" value="Winged helix-like DNA-binding domain superfamily/Winged helix DNA-binding domain"/>
    <property type="match status" value="1"/>
</dbReference>
<dbReference type="KEGG" id="mdu:MDUV_32010"/>